<evidence type="ECO:0000313" key="3">
    <source>
        <dbReference type="Proteomes" id="UP000724874"/>
    </source>
</evidence>
<keyword evidence="2" id="KW-0489">Methyltransferase</keyword>
<dbReference type="Pfam" id="PF13489">
    <property type="entry name" value="Methyltransf_23"/>
    <property type="match status" value="1"/>
</dbReference>
<gene>
    <name evidence="2" type="ORF">CPB84DRAFT_1780779</name>
</gene>
<keyword evidence="3" id="KW-1185">Reference proteome</keyword>
<evidence type="ECO:0000256" key="1">
    <source>
        <dbReference type="ARBA" id="ARBA00022679"/>
    </source>
</evidence>
<dbReference type="GO" id="GO:0008168">
    <property type="term" value="F:methyltransferase activity"/>
    <property type="evidence" value="ECO:0007669"/>
    <property type="project" value="UniProtKB-KW"/>
</dbReference>
<dbReference type="PANTHER" id="PTHR43861">
    <property type="entry name" value="TRANS-ACONITATE 2-METHYLTRANSFERASE-RELATED"/>
    <property type="match status" value="1"/>
</dbReference>
<keyword evidence="1" id="KW-0808">Transferase</keyword>
<sequence>MPEEHDHPHPHMHHPVHLIHEVEDGQPSHGYGKTKDYATSNKEHYNKPGASMINEQIIELAKRSAQAILDRYPFDENSTTLMDFACNVGLLSRELAPHTKLLIGVDISQTPVDDFNEHVFNQGIPAEEMRAICSELKGEEGELDGLKFDVITCSASYHHFEDITKITKILTFFLKPGGTLLVVDMTQNTHSHADGSSSSSAPSSNSTLFPEQFHHVVAHVHGISQEAVKDAFDAAGLCCFTFEPFSTVKIQGNEGTLFVAKGKKPISS</sequence>
<dbReference type="EMBL" id="JADNYJ010000054">
    <property type="protein sequence ID" value="KAF8898271.1"/>
    <property type="molecule type" value="Genomic_DNA"/>
</dbReference>
<name>A0A9P5NNH1_GYMJU</name>
<dbReference type="SUPFAM" id="SSF53335">
    <property type="entry name" value="S-adenosyl-L-methionine-dependent methyltransferases"/>
    <property type="match status" value="1"/>
</dbReference>
<dbReference type="OrthoDB" id="3647at2759"/>
<accession>A0A9P5NNH1</accession>
<reference evidence="2" key="1">
    <citation type="submission" date="2020-11" db="EMBL/GenBank/DDBJ databases">
        <authorList>
            <consortium name="DOE Joint Genome Institute"/>
            <person name="Ahrendt S."/>
            <person name="Riley R."/>
            <person name="Andreopoulos W."/>
            <person name="LaButti K."/>
            <person name="Pangilinan J."/>
            <person name="Ruiz-duenas F.J."/>
            <person name="Barrasa J.M."/>
            <person name="Sanchez-Garcia M."/>
            <person name="Camarero S."/>
            <person name="Miyauchi S."/>
            <person name="Serrano A."/>
            <person name="Linde D."/>
            <person name="Babiker R."/>
            <person name="Drula E."/>
            <person name="Ayuso-Fernandez I."/>
            <person name="Pacheco R."/>
            <person name="Padilla G."/>
            <person name="Ferreira P."/>
            <person name="Barriuso J."/>
            <person name="Kellner H."/>
            <person name="Castanera R."/>
            <person name="Alfaro M."/>
            <person name="Ramirez L."/>
            <person name="Pisabarro A.G."/>
            <person name="Kuo A."/>
            <person name="Tritt A."/>
            <person name="Lipzen A."/>
            <person name="He G."/>
            <person name="Yan M."/>
            <person name="Ng V."/>
            <person name="Cullen D."/>
            <person name="Martin F."/>
            <person name="Rosso M.-N."/>
            <person name="Henrissat B."/>
            <person name="Hibbett D."/>
            <person name="Martinez A.T."/>
            <person name="Grigoriev I.V."/>
        </authorList>
    </citation>
    <scope>NUCLEOTIDE SEQUENCE</scope>
    <source>
        <strain evidence="2">AH 44721</strain>
    </source>
</reference>
<comment type="caution">
    <text evidence="2">The sequence shown here is derived from an EMBL/GenBank/DDBJ whole genome shotgun (WGS) entry which is preliminary data.</text>
</comment>
<dbReference type="PANTHER" id="PTHR43861:SF3">
    <property type="entry name" value="PUTATIVE (AFU_ORTHOLOGUE AFUA_2G14390)-RELATED"/>
    <property type="match status" value="1"/>
</dbReference>
<dbReference type="Gene3D" id="3.40.50.150">
    <property type="entry name" value="Vaccinia Virus protein VP39"/>
    <property type="match status" value="1"/>
</dbReference>
<protein>
    <submittedName>
        <fullName evidence="2">S-adenosyl-L-methionine-dependent methyltransferase</fullName>
    </submittedName>
</protein>
<dbReference type="InterPro" id="IPR029063">
    <property type="entry name" value="SAM-dependent_MTases_sf"/>
</dbReference>
<evidence type="ECO:0000313" key="2">
    <source>
        <dbReference type="EMBL" id="KAF8898271.1"/>
    </source>
</evidence>
<proteinExistence type="predicted"/>
<organism evidence="2 3">
    <name type="scientific">Gymnopilus junonius</name>
    <name type="common">Spectacular rustgill mushroom</name>
    <name type="synonym">Gymnopilus spectabilis subsp. junonius</name>
    <dbReference type="NCBI Taxonomy" id="109634"/>
    <lineage>
        <taxon>Eukaryota</taxon>
        <taxon>Fungi</taxon>
        <taxon>Dikarya</taxon>
        <taxon>Basidiomycota</taxon>
        <taxon>Agaricomycotina</taxon>
        <taxon>Agaricomycetes</taxon>
        <taxon>Agaricomycetidae</taxon>
        <taxon>Agaricales</taxon>
        <taxon>Agaricineae</taxon>
        <taxon>Hymenogastraceae</taxon>
        <taxon>Gymnopilus</taxon>
    </lineage>
</organism>
<dbReference type="Proteomes" id="UP000724874">
    <property type="component" value="Unassembled WGS sequence"/>
</dbReference>
<dbReference type="GO" id="GO:0032259">
    <property type="term" value="P:methylation"/>
    <property type="evidence" value="ECO:0007669"/>
    <property type="project" value="UniProtKB-KW"/>
</dbReference>
<dbReference type="AlphaFoldDB" id="A0A9P5NNH1"/>